<dbReference type="Proteomes" id="UP001341840">
    <property type="component" value="Unassembled WGS sequence"/>
</dbReference>
<keyword evidence="3" id="KW-1185">Reference proteome</keyword>
<gene>
    <name evidence="2" type="ORF">PIB30_035410</name>
</gene>
<evidence type="ECO:0000256" key="1">
    <source>
        <dbReference type="SAM" id="MobiDB-lite"/>
    </source>
</evidence>
<evidence type="ECO:0000313" key="2">
    <source>
        <dbReference type="EMBL" id="MED6109627.1"/>
    </source>
</evidence>
<dbReference type="EMBL" id="JASCZI010000169">
    <property type="protein sequence ID" value="MED6109627.1"/>
    <property type="molecule type" value="Genomic_DNA"/>
</dbReference>
<accession>A0ABU6QD77</accession>
<evidence type="ECO:0000313" key="3">
    <source>
        <dbReference type="Proteomes" id="UP001341840"/>
    </source>
</evidence>
<protein>
    <submittedName>
        <fullName evidence="2">Uncharacterized protein</fullName>
    </submittedName>
</protein>
<feature type="region of interest" description="Disordered" evidence="1">
    <location>
        <begin position="1"/>
        <end position="43"/>
    </location>
</feature>
<name>A0ABU6QD77_9FABA</name>
<proteinExistence type="predicted"/>
<comment type="caution">
    <text evidence="2">The sequence shown here is derived from an EMBL/GenBank/DDBJ whole genome shotgun (WGS) entry which is preliminary data.</text>
</comment>
<feature type="compositionally biased region" description="Basic and acidic residues" evidence="1">
    <location>
        <begin position="25"/>
        <end position="34"/>
    </location>
</feature>
<organism evidence="2 3">
    <name type="scientific">Stylosanthes scabra</name>
    <dbReference type="NCBI Taxonomy" id="79078"/>
    <lineage>
        <taxon>Eukaryota</taxon>
        <taxon>Viridiplantae</taxon>
        <taxon>Streptophyta</taxon>
        <taxon>Embryophyta</taxon>
        <taxon>Tracheophyta</taxon>
        <taxon>Spermatophyta</taxon>
        <taxon>Magnoliopsida</taxon>
        <taxon>eudicotyledons</taxon>
        <taxon>Gunneridae</taxon>
        <taxon>Pentapetalae</taxon>
        <taxon>rosids</taxon>
        <taxon>fabids</taxon>
        <taxon>Fabales</taxon>
        <taxon>Fabaceae</taxon>
        <taxon>Papilionoideae</taxon>
        <taxon>50 kb inversion clade</taxon>
        <taxon>dalbergioids sensu lato</taxon>
        <taxon>Dalbergieae</taxon>
        <taxon>Pterocarpus clade</taxon>
        <taxon>Stylosanthes</taxon>
    </lineage>
</organism>
<reference evidence="2 3" key="1">
    <citation type="journal article" date="2023" name="Plants (Basel)">
        <title>Bridging the Gap: Combining Genomics and Transcriptomics Approaches to Understand Stylosanthes scabra, an Orphan Legume from the Brazilian Caatinga.</title>
        <authorList>
            <person name="Ferreira-Neto J.R.C."/>
            <person name="da Silva M.D."/>
            <person name="Binneck E."/>
            <person name="de Melo N.F."/>
            <person name="da Silva R.H."/>
            <person name="de Melo A.L.T.M."/>
            <person name="Pandolfi V."/>
            <person name="Bustamante F.O."/>
            <person name="Brasileiro-Vidal A.C."/>
            <person name="Benko-Iseppon A.M."/>
        </authorList>
    </citation>
    <scope>NUCLEOTIDE SEQUENCE [LARGE SCALE GENOMIC DNA]</scope>
    <source>
        <tissue evidence="2">Leaves</tissue>
    </source>
</reference>
<sequence>MTRAASPQWIRGEGTGTSALGPGDSRIDPDRPGDSRLSGGSWAGSLTPTQHLHLCELELDIVGRFASQLDSQGCAEVPPRGV</sequence>